<evidence type="ECO:0000256" key="4">
    <source>
        <dbReference type="ARBA" id="ARBA00022533"/>
    </source>
</evidence>
<dbReference type="STRING" id="595434.RISK_006240"/>
<comment type="caution">
    <text evidence="12">The sequence shown here is derived from an EMBL/GenBank/DDBJ whole genome shotgun (WGS) entry which is preliminary data.</text>
</comment>
<dbReference type="FunFam" id="3.40.50.2000:FF:000002">
    <property type="entry name" value="Alpha-1,4 glucan phosphorylase"/>
    <property type="match status" value="1"/>
</dbReference>
<dbReference type="GO" id="GO:0008184">
    <property type="term" value="F:glycogen phosphorylase activity"/>
    <property type="evidence" value="ECO:0007669"/>
    <property type="project" value="InterPro"/>
</dbReference>
<dbReference type="GO" id="GO:0005980">
    <property type="term" value="P:glycogen catabolic process"/>
    <property type="evidence" value="ECO:0007669"/>
    <property type="project" value="UniProtKB-ARBA"/>
</dbReference>
<evidence type="ECO:0000256" key="8">
    <source>
        <dbReference type="ARBA" id="ARBA00023277"/>
    </source>
</evidence>
<comment type="cofactor">
    <cofactor evidence="2 11">
        <name>pyridoxal 5'-phosphate</name>
        <dbReference type="ChEBI" id="CHEBI:597326"/>
    </cofactor>
</comment>
<dbReference type="Gene3D" id="3.40.50.2000">
    <property type="entry name" value="Glycogen Phosphorylase B"/>
    <property type="match status" value="2"/>
</dbReference>
<dbReference type="OrthoDB" id="9760804at2"/>
<reference evidence="12" key="1">
    <citation type="submission" date="2015-05" db="EMBL/GenBank/DDBJ databases">
        <title>Permanent draft genome of Rhodopirellula islandicus K833.</title>
        <authorList>
            <person name="Kizina J."/>
            <person name="Richter M."/>
            <person name="Glockner F.O."/>
            <person name="Harder J."/>
        </authorList>
    </citation>
    <scope>NUCLEOTIDE SEQUENCE [LARGE SCALE GENOMIC DNA]</scope>
    <source>
        <strain evidence="12">K833</strain>
    </source>
</reference>
<dbReference type="GO" id="GO:0030170">
    <property type="term" value="F:pyridoxal phosphate binding"/>
    <property type="evidence" value="ECO:0007669"/>
    <property type="project" value="InterPro"/>
</dbReference>
<dbReference type="CDD" id="cd04300">
    <property type="entry name" value="GT35_Glycogen_Phosphorylase"/>
    <property type="match status" value="1"/>
</dbReference>
<dbReference type="PATRIC" id="fig|595434.4.peg.5930"/>
<evidence type="ECO:0000256" key="5">
    <source>
        <dbReference type="ARBA" id="ARBA00022676"/>
    </source>
</evidence>
<dbReference type="PANTHER" id="PTHR11468:SF3">
    <property type="entry name" value="GLYCOGEN PHOSPHORYLASE, LIVER FORM"/>
    <property type="match status" value="1"/>
</dbReference>
<gene>
    <name evidence="12" type="ORF">RISK_006240</name>
</gene>
<accession>A0A0J1B5G3</accession>
<protein>
    <recommendedName>
        <fullName evidence="11">Alpha-1,4 glucan phosphorylase</fullName>
        <ecNumber evidence="11">2.4.1.1</ecNumber>
    </recommendedName>
</protein>
<sequence>MSNTLSAPPNASPTDTSFPHLELSSELARHLTITLGHDFTGDSTDKQNSEYLYQALAITVRDRLVPIWLETWKKTCLSEDRKVYYLSLEFLIGRSLTNAVENLDLDEDVRKALRAYSVGMEEVADKELDAGLGNGGLGRLAACFLDSCANLQLPVVGYGIRYEYGMFHQHIEDGRQVEDPDRWLRDGNPWEIKRPEDTRRVRFYGRTENYYDEHGTLRPRLVDSHDVLAVPFDMPVPGYRNDTVNTLRLWKASTTDVFNLSEFNAGSYPEAVAAKNDAEQISMVLYPNDASENGKELRLKQQYFLVSASLQDVIARWVEQHGEDFSDFGRKNCFQLNDTHPACAVPELMRLLMDEHGLEWDDAWDVVARCMAYTNHTLLPEALERWSVALFSRLLPRLLDIIYEINARFLKLVDQQWPGDVAMRREMSLIEEGDNPHIRMAYLAIVGSFSVNGVAGLHTQLLESGLFKHFNTLWPRKFNNKTNGVTQRRWLSHCNPGLRDLLNETIGEGWQKDLTKIKELAPFATDAEFRKKWIDVKQQNKARLSDLVVAETGVRFDTSFMFDVQVKRIHEYKRQLLNVLHIVHLYDRILRGETAGMVPRCVLIGGKAAPGYHVAKLIVKLINDVAKKVNNHPAANDLLKVVFFPNYRVSSMEVICPATELSEQISTAGKEASGTGNMKFMMNGALTIGTLDGANIEIRENAGAENFFLFGLDASEVTELKKDYRPNDIISSDDDIARVMNLLESGHFNPDNPGLFDLLTSGLRSPQDPWVTIADLRAYFDSQAEVGKAYQNVDHWNEMSILNTAGSGWFSSDRTIQQYADDIWDVRPLS</sequence>
<dbReference type="InterPro" id="IPR035090">
    <property type="entry name" value="Pyridoxal_P_attach_site"/>
</dbReference>
<dbReference type="InterPro" id="IPR000811">
    <property type="entry name" value="Glyco_trans_35"/>
</dbReference>
<dbReference type="SUPFAM" id="SSF53756">
    <property type="entry name" value="UDP-Glycosyltransferase/glycogen phosphorylase"/>
    <property type="match status" value="1"/>
</dbReference>
<comment type="function">
    <text evidence="9">Phosphorylase is an important allosteric enzyme in carbohydrate metabolism. Enzymes from different sources differ in their regulatory mechanisms and in their natural substrates. However, all known phosphorylases share catalytic and structural properties.</text>
</comment>
<keyword evidence="7 10" id="KW-0663">Pyridoxal phosphate</keyword>
<keyword evidence="13" id="KW-1185">Reference proteome</keyword>
<dbReference type="PIRSF" id="PIRSF000460">
    <property type="entry name" value="Pprylas_GlgP"/>
    <property type="match status" value="1"/>
</dbReference>
<comment type="function">
    <text evidence="11">Allosteric enzyme that catalyzes the rate-limiting step in glycogen catabolism, the phosphorolytic cleavage of glycogen to produce glucose-1-phosphate, and plays a central role in maintaining cellular and organismal glucose homeostasis.</text>
</comment>
<dbReference type="GO" id="GO:0005737">
    <property type="term" value="C:cytoplasm"/>
    <property type="evidence" value="ECO:0007669"/>
    <property type="project" value="TreeGrafter"/>
</dbReference>
<feature type="modified residue" description="N6-(pyridoxal phosphate)lysine" evidence="10">
    <location>
        <position position="679"/>
    </location>
</feature>
<organism evidence="12 13">
    <name type="scientific">Rhodopirellula islandica</name>
    <dbReference type="NCBI Taxonomy" id="595434"/>
    <lineage>
        <taxon>Bacteria</taxon>
        <taxon>Pseudomonadati</taxon>
        <taxon>Planctomycetota</taxon>
        <taxon>Planctomycetia</taxon>
        <taxon>Pirellulales</taxon>
        <taxon>Pirellulaceae</taxon>
        <taxon>Rhodopirellula</taxon>
    </lineage>
</organism>
<dbReference type="AlphaFoldDB" id="A0A0J1B5G3"/>
<dbReference type="PANTHER" id="PTHR11468">
    <property type="entry name" value="GLYCOGEN PHOSPHORYLASE"/>
    <property type="match status" value="1"/>
</dbReference>
<evidence type="ECO:0000256" key="2">
    <source>
        <dbReference type="ARBA" id="ARBA00001933"/>
    </source>
</evidence>
<dbReference type="EMBL" id="LECT01000050">
    <property type="protein sequence ID" value="KLU01741.1"/>
    <property type="molecule type" value="Genomic_DNA"/>
</dbReference>
<comment type="catalytic activity">
    <reaction evidence="1 11">
        <text>[(1-&gt;4)-alpha-D-glucosyl](n) + phosphate = [(1-&gt;4)-alpha-D-glucosyl](n-1) + alpha-D-glucose 1-phosphate</text>
        <dbReference type="Rhea" id="RHEA:41732"/>
        <dbReference type="Rhea" id="RHEA-COMP:9584"/>
        <dbReference type="Rhea" id="RHEA-COMP:9586"/>
        <dbReference type="ChEBI" id="CHEBI:15444"/>
        <dbReference type="ChEBI" id="CHEBI:43474"/>
        <dbReference type="ChEBI" id="CHEBI:58601"/>
        <dbReference type="EC" id="2.4.1.1"/>
    </reaction>
</comment>
<dbReference type="Pfam" id="PF00343">
    <property type="entry name" value="Phosphorylase"/>
    <property type="match status" value="1"/>
</dbReference>
<evidence type="ECO:0000313" key="13">
    <source>
        <dbReference type="Proteomes" id="UP000036367"/>
    </source>
</evidence>
<dbReference type="PROSITE" id="PS00102">
    <property type="entry name" value="PHOSPHORYLASE"/>
    <property type="match status" value="1"/>
</dbReference>
<evidence type="ECO:0000256" key="6">
    <source>
        <dbReference type="ARBA" id="ARBA00022679"/>
    </source>
</evidence>
<evidence type="ECO:0000256" key="1">
    <source>
        <dbReference type="ARBA" id="ARBA00001275"/>
    </source>
</evidence>
<evidence type="ECO:0000256" key="7">
    <source>
        <dbReference type="ARBA" id="ARBA00022898"/>
    </source>
</evidence>
<dbReference type="InterPro" id="IPR011833">
    <property type="entry name" value="Glycg_phsphrylas"/>
</dbReference>
<evidence type="ECO:0000256" key="9">
    <source>
        <dbReference type="ARBA" id="ARBA00025174"/>
    </source>
</evidence>
<name>A0A0J1B5G3_RHOIS</name>
<keyword evidence="5 11" id="KW-0328">Glycosyltransferase</keyword>
<keyword evidence="6 11" id="KW-0808">Transferase</keyword>
<dbReference type="RefSeq" id="WP_047817098.1">
    <property type="nucleotide sequence ID" value="NZ_LECT01000050.1"/>
</dbReference>
<evidence type="ECO:0000256" key="10">
    <source>
        <dbReference type="PIRSR" id="PIRSR000460-1"/>
    </source>
</evidence>
<dbReference type="Proteomes" id="UP000036367">
    <property type="component" value="Unassembled WGS sequence"/>
</dbReference>
<keyword evidence="8 11" id="KW-0119">Carbohydrate metabolism</keyword>
<comment type="similarity">
    <text evidence="3 11">Belongs to the glycogen phosphorylase family.</text>
</comment>
<dbReference type="NCBIfam" id="TIGR02093">
    <property type="entry name" value="P_ylase"/>
    <property type="match status" value="1"/>
</dbReference>
<dbReference type="EC" id="2.4.1.1" evidence="11"/>
<keyword evidence="4" id="KW-0021">Allosteric enzyme</keyword>
<evidence type="ECO:0000256" key="3">
    <source>
        <dbReference type="ARBA" id="ARBA00006047"/>
    </source>
</evidence>
<evidence type="ECO:0000313" key="12">
    <source>
        <dbReference type="EMBL" id="KLU01741.1"/>
    </source>
</evidence>
<proteinExistence type="inferred from homology"/>
<dbReference type="FunFam" id="3.40.50.2000:FF:000003">
    <property type="entry name" value="Alpha-1,4 glucan phosphorylase"/>
    <property type="match status" value="1"/>
</dbReference>
<evidence type="ECO:0000256" key="11">
    <source>
        <dbReference type="RuleBase" id="RU000587"/>
    </source>
</evidence>